<proteinExistence type="predicted"/>
<keyword evidence="3" id="KW-1185">Reference proteome</keyword>
<dbReference type="EMBL" id="JAVRRT010000012">
    <property type="protein sequence ID" value="KAK5166870.1"/>
    <property type="molecule type" value="Genomic_DNA"/>
</dbReference>
<dbReference type="Pfam" id="PF00583">
    <property type="entry name" value="Acetyltransf_1"/>
    <property type="match status" value="1"/>
</dbReference>
<dbReference type="Proteomes" id="UP001337655">
    <property type="component" value="Unassembled WGS sequence"/>
</dbReference>
<dbReference type="GeneID" id="89928935"/>
<dbReference type="RefSeq" id="XP_064656678.1">
    <property type="nucleotide sequence ID" value="XM_064804836.1"/>
</dbReference>
<gene>
    <name evidence="2" type="ORF">LTR77_007599</name>
</gene>
<evidence type="ECO:0000313" key="2">
    <source>
        <dbReference type="EMBL" id="KAK5166870.1"/>
    </source>
</evidence>
<dbReference type="SUPFAM" id="SSF55729">
    <property type="entry name" value="Acyl-CoA N-acyltransferases (Nat)"/>
    <property type="match status" value="1"/>
</dbReference>
<dbReference type="PROSITE" id="PS51186">
    <property type="entry name" value="GNAT"/>
    <property type="match status" value="1"/>
</dbReference>
<reference evidence="2 3" key="1">
    <citation type="submission" date="2023-08" db="EMBL/GenBank/DDBJ databases">
        <title>Black Yeasts Isolated from many extreme environments.</title>
        <authorList>
            <person name="Coleine C."/>
            <person name="Stajich J.E."/>
            <person name="Selbmann L."/>
        </authorList>
    </citation>
    <scope>NUCLEOTIDE SEQUENCE [LARGE SCALE GENOMIC DNA]</scope>
    <source>
        <strain evidence="2 3">CCFEE 5935</strain>
    </source>
</reference>
<evidence type="ECO:0000259" key="1">
    <source>
        <dbReference type="PROSITE" id="PS51186"/>
    </source>
</evidence>
<comment type="caution">
    <text evidence="2">The sequence shown here is derived from an EMBL/GenBank/DDBJ whole genome shotgun (WGS) entry which is preliminary data.</text>
</comment>
<organism evidence="2 3">
    <name type="scientific">Saxophila tyrrhenica</name>
    <dbReference type="NCBI Taxonomy" id="1690608"/>
    <lineage>
        <taxon>Eukaryota</taxon>
        <taxon>Fungi</taxon>
        <taxon>Dikarya</taxon>
        <taxon>Ascomycota</taxon>
        <taxon>Pezizomycotina</taxon>
        <taxon>Dothideomycetes</taxon>
        <taxon>Dothideomycetidae</taxon>
        <taxon>Mycosphaerellales</taxon>
        <taxon>Extremaceae</taxon>
        <taxon>Saxophila</taxon>
    </lineage>
</organism>
<dbReference type="InterPro" id="IPR016181">
    <property type="entry name" value="Acyl_CoA_acyltransferase"/>
</dbReference>
<dbReference type="CDD" id="cd04301">
    <property type="entry name" value="NAT_SF"/>
    <property type="match status" value="1"/>
</dbReference>
<dbReference type="GO" id="GO:0016747">
    <property type="term" value="F:acyltransferase activity, transferring groups other than amino-acyl groups"/>
    <property type="evidence" value="ECO:0007669"/>
    <property type="project" value="InterPro"/>
</dbReference>
<evidence type="ECO:0000313" key="3">
    <source>
        <dbReference type="Proteomes" id="UP001337655"/>
    </source>
</evidence>
<feature type="domain" description="N-acetyltransferase" evidence="1">
    <location>
        <begin position="89"/>
        <end position="237"/>
    </location>
</feature>
<sequence>MDPGPQSPAFIRQYDPAKDYQAVIHVFRETCDETLKVEPIWTVGSYIWCWPYLLLNPESCFVVDGGNGTPAGYVIGVPNTGAFCQRWRDNYVPRVQAELDSLASVQQHGNGEKTKSIINRRDDMLNLIRNDPHKLVLGDIPNESQELGHLHIDILPSHQRRGFGKQLITTFCSAVGKQGCKAVYLGMSATNHGAAKFYEAYGFKRLPNVLDDGSSGELGRTGKKDDAGQALYYVIDL</sequence>
<dbReference type="InterPro" id="IPR000182">
    <property type="entry name" value="GNAT_dom"/>
</dbReference>
<protein>
    <recommendedName>
        <fullName evidence="1">N-acetyltransferase domain-containing protein</fullName>
    </recommendedName>
</protein>
<accession>A0AAV9P5B2</accession>
<dbReference type="AlphaFoldDB" id="A0AAV9P5B2"/>
<dbReference type="Gene3D" id="3.40.630.30">
    <property type="match status" value="1"/>
</dbReference>
<name>A0AAV9P5B2_9PEZI</name>